<dbReference type="EMBL" id="LVWG01000022">
    <property type="protein sequence ID" value="KZK74543.1"/>
    <property type="molecule type" value="Genomic_DNA"/>
</dbReference>
<sequence length="267" mass="28378">MHPLQHPPAVVLMTDFGTGDTYVGQMKGVILTIAPETRIIDLTHAVTPQDITEGAFLLERALPYLPPASIVVAVIDPGVGTSRRAIAVEAGGRRFLAPDNGLLTTILNMHGCGACVEVTNRQYIAPERSRTFHGRDVFSPAAAHLASGIALEALGPALDPAGCMKLAMPGCTALGKGVWEGGVIFADRFGNLVTSIDSSLAAEEDRWRLVLPDGTALPVQETYGNVPEGEPLAYRGSFGTLEVGVRNASAIERFGLSRGERIRLERI</sequence>
<dbReference type="PANTHER" id="PTHR35092">
    <property type="entry name" value="CHLORINASE MJ1651"/>
    <property type="match status" value="1"/>
</dbReference>
<protein>
    <recommendedName>
        <fullName evidence="7">SAM-dependent chlorinase/fluorinase</fullName>
    </recommendedName>
</protein>
<dbReference type="PANTHER" id="PTHR35092:SF1">
    <property type="entry name" value="CHLORINASE MJ1651"/>
    <property type="match status" value="1"/>
</dbReference>
<comment type="similarity">
    <text evidence="2">Belongs to the SAM hydrolase / SAM-dependent halogenase family.</text>
</comment>
<comment type="caution">
    <text evidence="5">The sequence shown here is derived from an EMBL/GenBank/DDBJ whole genome shotgun (WGS) entry which is preliminary data.</text>
</comment>
<gene>
    <name evidence="5" type="ORF">A3K90_02140</name>
</gene>
<dbReference type="InterPro" id="IPR023228">
    <property type="entry name" value="SAM_OH_AdoTrfase_N_sf"/>
</dbReference>
<dbReference type="RefSeq" id="WP_303681274.1">
    <property type="nucleotide sequence ID" value="NZ_LVWG01000022.1"/>
</dbReference>
<evidence type="ECO:0000259" key="4">
    <source>
        <dbReference type="Pfam" id="PF20257"/>
    </source>
</evidence>
<dbReference type="InterPro" id="IPR023227">
    <property type="entry name" value="SAM_OH_AdoTrfase_C_sf"/>
</dbReference>
<dbReference type="Gene3D" id="2.40.30.90">
    <property type="entry name" value="Bacterial fluorinating enzyme like"/>
    <property type="match status" value="1"/>
</dbReference>
<evidence type="ECO:0000259" key="3">
    <source>
        <dbReference type="Pfam" id="PF01887"/>
    </source>
</evidence>
<feature type="domain" description="S-adenosyl-l-methionine hydroxide adenosyltransferase C-terminal" evidence="4">
    <location>
        <begin position="181"/>
        <end position="263"/>
    </location>
</feature>
<dbReference type="AlphaFoldDB" id="A0A165LXB0"/>
<dbReference type="InterPro" id="IPR046469">
    <property type="entry name" value="SAM_HAT_N"/>
</dbReference>
<feature type="domain" description="S-adenosyl-l-methionine hydroxide adenosyltransferase N-terminal" evidence="3">
    <location>
        <begin position="10"/>
        <end position="155"/>
    </location>
</feature>
<evidence type="ECO:0000313" key="5">
    <source>
        <dbReference type="EMBL" id="KZK74543.1"/>
    </source>
</evidence>
<dbReference type="Proteomes" id="UP000076481">
    <property type="component" value="Unassembled WGS sequence"/>
</dbReference>
<keyword evidence="1" id="KW-0949">S-adenosyl-L-methionine</keyword>
<dbReference type="InterPro" id="IPR046470">
    <property type="entry name" value="SAM_HAT_C"/>
</dbReference>
<dbReference type="InterPro" id="IPR002747">
    <property type="entry name" value="SAM_OH_AdoTrfase"/>
</dbReference>
<reference evidence="5 6" key="1">
    <citation type="submission" date="2016-03" db="EMBL/GenBank/DDBJ databases">
        <title>Speciation and ecological success in dimly lit waters: horizontal gene transfer in a green sulfur bacteria bloom unveiled by metagenomic assembly.</title>
        <authorList>
            <person name="Llorens-Mares T."/>
            <person name="Liu Z."/>
            <person name="Allen L.Z."/>
            <person name="Rusch D.B."/>
            <person name="Craig M.T."/>
            <person name="Dupont C.L."/>
            <person name="Bryant D.A."/>
            <person name="Casamayor E.O."/>
        </authorList>
    </citation>
    <scope>NUCLEOTIDE SEQUENCE [LARGE SCALE GENOMIC DNA]</scope>
    <source>
        <strain evidence="5">CIII</strain>
    </source>
</reference>
<dbReference type="Pfam" id="PF01887">
    <property type="entry name" value="SAM_HAT_N"/>
    <property type="match status" value="1"/>
</dbReference>
<evidence type="ECO:0000256" key="1">
    <source>
        <dbReference type="ARBA" id="ARBA00022691"/>
    </source>
</evidence>
<evidence type="ECO:0000313" key="6">
    <source>
        <dbReference type="Proteomes" id="UP000076481"/>
    </source>
</evidence>
<dbReference type="SUPFAM" id="SSF101852">
    <property type="entry name" value="Bacterial fluorinating enzyme, C-terminal domain"/>
    <property type="match status" value="1"/>
</dbReference>
<dbReference type="Gene3D" id="3.40.50.10790">
    <property type="entry name" value="S-adenosyl-l-methionine hydroxide adenosyltransferase, N-terminal"/>
    <property type="match status" value="1"/>
</dbReference>
<organism evidence="5 6">
    <name type="scientific">Pelodictyon luteolum</name>
    <dbReference type="NCBI Taxonomy" id="1100"/>
    <lineage>
        <taxon>Bacteria</taxon>
        <taxon>Pseudomonadati</taxon>
        <taxon>Chlorobiota</taxon>
        <taxon>Chlorobiia</taxon>
        <taxon>Chlorobiales</taxon>
        <taxon>Chlorobiaceae</taxon>
        <taxon>Chlorobium/Pelodictyon group</taxon>
        <taxon>Pelodictyon</taxon>
    </lineage>
</organism>
<evidence type="ECO:0008006" key="7">
    <source>
        <dbReference type="Google" id="ProtNLM"/>
    </source>
</evidence>
<dbReference type="Pfam" id="PF20257">
    <property type="entry name" value="SAM_HAT_C"/>
    <property type="match status" value="1"/>
</dbReference>
<accession>A0A165LXB0</accession>
<evidence type="ECO:0000256" key="2">
    <source>
        <dbReference type="ARBA" id="ARBA00024035"/>
    </source>
</evidence>
<dbReference type="PIRSF" id="PIRSF006779">
    <property type="entry name" value="UCP006779"/>
    <property type="match status" value="1"/>
</dbReference>
<dbReference type="SUPFAM" id="SSF102522">
    <property type="entry name" value="Bacterial fluorinating enzyme, N-terminal domain"/>
    <property type="match status" value="1"/>
</dbReference>
<proteinExistence type="inferred from homology"/>
<name>A0A165LXB0_PELLU</name>